<accession>A0A915HT51</accession>
<organism evidence="1 2">
    <name type="scientific">Romanomermis culicivorax</name>
    <name type="common">Nematode worm</name>
    <dbReference type="NCBI Taxonomy" id="13658"/>
    <lineage>
        <taxon>Eukaryota</taxon>
        <taxon>Metazoa</taxon>
        <taxon>Ecdysozoa</taxon>
        <taxon>Nematoda</taxon>
        <taxon>Enoplea</taxon>
        <taxon>Dorylaimia</taxon>
        <taxon>Mermithida</taxon>
        <taxon>Mermithoidea</taxon>
        <taxon>Mermithidae</taxon>
        <taxon>Romanomermis</taxon>
    </lineage>
</organism>
<evidence type="ECO:0000313" key="2">
    <source>
        <dbReference type="WBParaSite" id="nRc.2.0.1.t04711-RA"/>
    </source>
</evidence>
<keyword evidence="1" id="KW-1185">Reference proteome</keyword>
<proteinExistence type="predicted"/>
<name>A0A915HT51_ROMCU</name>
<dbReference type="AlphaFoldDB" id="A0A915HT51"/>
<dbReference type="Proteomes" id="UP000887565">
    <property type="component" value="Unplaced"/>
</dbReference>
<reference evidence="2" key="1">
    <citation type="submission" date="2022-11" db="UniProtKB">
        <authorList>
            <consortium name="WormBaseParasite"/>
        </authorList>
    </citation>
    <scope>IDENTIFICATION</scope>
</reference>
<protein>
    <submittedName>
        <fullName evidence="2">Uncharacterized protein</fullName>
    </submittedName>
</protein>
<evidence type="ECO:0000313" key="1">
    <source>
        <dbReference type="Proteomes" id="UP000887565"/>
    </source>
</evidence>
<sequence length="72" mass="7922">MKTYIKTQLDLLLSFSIERVLTSLLAISLLELSSKFSPNKALGGETPTTESFFTNSMKSVETDGNFDTINVS</sequence>
<dbReference type="WBParaSite" id="nRc.2.0.1.t04711-RA">
    <property type="protein sequence ID" value="nRc.2.0.1.t04711-RA"/>
    <property type="gene ID" value="nRc.2.0.1.g04711"/>
</dbReference>